<keyword evidence="3" id="KW-1185">Reference proteome</keyword>
<reference evidence="2 3" key="1">
    <citation type="submission" date="2014-12" db="EMBL/GenBank/DDBJ databases">
        <title>Draft genome sequences of 29 type strains of Enterococci.</title>
        <authorList>
            <person name="Zhong Z."/>
            <person name="Sun Z."/>
            <person name="Liu W."/>
            <person name="Zhang W."/>
            <person name="Zhang H."/>
        </authorList>
    </citation>
    <scope>NUCLEOTIDE SEQUENCE [LARGE SCALE GENOMIC DNA]</scope>
    <source>
        <strain evidence="2 3">DSM 17122</strain>
    </source>
</reference>
<dbReference type="InterPro" id="IPR000182">
    <property type="entry name" value="GNAT_dom"/>
</dbReference>
<dbReference type="CDD" id="cd04301">
    <property type="entry name" value="NAT_SF"/>
    <property type="match status" value="1"/>
</dbReference>
<dbReference type="PANTHER" id="PTHR43617">
    <property type="entry name" value="L-AMINO ACID N-ACETYLTRANSFERASE"/>
    <property type="match status" value="1"/>
</dbReference>
<dbReference type="GO" id="GO:0016747">
    <property type="term" value="F:acyltransferase activity, transferring groups other than amino-acyl groups"/>
    <property type="evidence" value="ECO:0007669"/>
    <property type="project" value="InterPro"/>
</dbReference>
<proteinExistence type="predicted"/>
<gene>
    <name evidence="2" type="ORF">RV04_GL000847</name>
</gene>
<dbReference type="Proteomes" id="UP000182077">
    <property type="component" value="Unassembled WGS sequence"/>
</dbReference>
<name>A0A1L8TQ15_9ENTE</name>
<organism evidence="2 3">
    <name type="scientific">Enterococcus hermanniensis</name>
    <dbReference type="NCBI Taxonomy" id="249189"/>
    <lineage>
        <taxon>Bacteria</taxon>
        <taxon>Bacillati</taxon>
        <taxon>Bacillota</taxon>
        <taxon>Bacilli</taxon>
        <taxon>Lactobacillales</taxon>
        <taxon>Enterococcaceae</taxon>
        <taxon>Enterococcus</taxon>
    </lineage>
</organism>
<dbReference type="EMBL" id="JXKQ01000002">
    <property type="protein sequence ID" value="OJG46419.1"/>
    <property type="molecule type" value="Genomic_DNA"/>
</dbReference>
<sequence length="221" mass="24625">MGYEDEDFIVRQAKQMGELLGGFLGKKDTEAILSFGEEAQTEEPKEDEPHFEFRSSNESDITTIGVIVNEAKNYLTEQGSPQWQNGHEPHEAIIREDLKKEASYVLTMDDEIVGTVALISGVDPVYEAIEGAWQEAGPYVALHHVAVSQKYRGAGIGEKTLKAAIEKAEELGFKDIRIDTYPANQPMLGLIGKLGFNYCGMIYFPYADGERKAFQLIKRSV</sequence>
<dbReference type="InterPro" id="IPR050276">
    <property type="entry name" value="MshD_Acetyltransferase"/>
</dbReference>
<dbReference type="OrthoDB" id="9796381at2"/>
<evidence type="ECO:0000313" key="3">
    <source>
        <dbReference type="Proteomes" id="UP000182077"/>
    </source>
</evidence>
<dbReference type="InterPro" id="IPR016181">
    <property type="entry name" value="Acyl_CoA_acyltransferase"/>
</dbReference>
<dbReference type="AlphaFoldDB" id="A0A1L8TQ15"/>
<comment type="caution">
    <text evidence="2">The sequence shown here is derived from an EMBL/GenBank/DDBJ whole genome shotgun (WGS) entry which is preliminary data.</text>
</comment>
<evidence type="ECO:0000313" key="2">
    <source>
        <dbReference type="EMBL" id="OJG46419.1"/>
    </source>
</evidence>
<evidence type="ECO:0000259" key="1">
    <source>
        <dbReference type="PROSITE" id="PS51186"/>
    </source>
</evidence>
<dbReference type="Pfam" id="PF00583">
    <property type="entry name" value="Acetyltransf_1"/>
    <property type="match status" value="1"/>
</dbReference>
<dbReference type="STRING" id="249189.RV04_GL000847"/>
<feature type="domain" description="N-acetyltransferase" evidence="1">
    <location>
        <begin position="51"/>
        <end position="221"/>
    </location>
</feature>
<dbReference type="RefSeq" id="WP_071856880.1">
    <property type="nucleotide sequence ID" value="NZ_JBHSHK010000005.1"/>
</dbReference>
<protein>
    <recommendedName>
        <fullName evidence="1">N-acetyltransferase domain-containing protein</fullName>
    </recommendedName>
</protein>
<dbReference type="PANTHER" id="PTHR43617:SF20">
    <property type="entry name" value="N-ALPHA-ACETYLTRANSFERASE RIMI"/>
    <property type="match status" value="1"/>
</dbReference>
<dbReference type="Gene3D" id="3.40.630.30">
    <property type="match status" value="1"/>
</dbReference>
<dbReference type="SUPFAM" id="SSF55729">
    <property type="entry name" value="Acyl-CoA N-acyltransferases (Nat)"/>
    <property type="match status" value="1"/>
</dbReference>
<dbReference type="PROSITE" id="PS51186">
    <property type="entry name" value="GNAT"/>
    <property type="match status" value="1"/>
</dbReference>
<accession>A0A1L8TQ15</accession>